<evidence type="ECO:0000313" key="2">
    <source>
        <dbReference type="EMBL" id="QID78578.1"/>
    </source>
</evidence>
<evidence type="ECO:0000313" key="3">
    <source>
        <dbReference type="Proteomes" id="UP000501346"/>
    </source>
</evidence>
<dbReference type="InterPro" id="IPR029033">
    <property type="entry name" value="His_PPase_superfam"/>
</dbReference>
<dbReference type="InterPro" id="IPR001345">
    <property type="entry name" value="PG/BPGM_mutase_AS"/>
</dbReference>
<protein>
    <submittedName>
        <fullName evidence="2">Acid phosphatase det1</fullName>
    </submittedName>
</protein>
<dbReference type="SUPFAM" id="SSF53254">
    <property type="entry name" value="Phosphoglycerate mutase-like"/>
    <property type="match status" value="1"/>
</dbReference>
<dbReference type="InterPro" id="IPR013078">
    <property type="entry name" value="His_Pase_superF_clade-1"/>
</dbReference>
<dbReference type="InterPro" id="IPR052765">
    <property type="entry name" value="PGM-Related"/>
</dbReference>
<keyword evidence="3" id="KW-1185">Reference proteome</keyword>
<dbReference type="SMART" id="SM00855">
    <property type="entry name" value="PGAM"/>
    <property type="match status" value="1"/>
</dbReference>
<dbReference type="OrthoDB" id="10261749at2759"/>
<dbReference type="Pfam" id="PF00300">
    <property type="entry name" value="His_Phos_1"/>
    <property type="match status" value="1"/>
</dbReference>
<dbReference type="Proteomes" id="UP000501346">
    <property type="component" value="Chromosome ScIV"/>
</dbReference>
<dbReference type="PROSITE" id="PS00175">
    <property type="entry name" value="PG_MUTASE"/>
    <property type="match status" value="1"/>
</dbReference>
<proteinExistence type="predicted"/>
<accession>A0A6C1DNG2</accession>
<feature type="binding site" evidence="1">
    <location>
        <begin position="31"/>
        <end position="38"/>
    </location>
    <ligand>
        <name>substrate</name>
    </ligand>
</feature>
<sequence>MCEENVHVSEDVAGSHGSFTNARPRLIVLIRHGESESNKNKEVNGYIPNHLISLTKTGQIQARQAGIDLLRVLNVDDHNLVEDLAKKYIKDESSRRTLPLKDYTRLSREKDTNIVFYTSPYRRARETLKGILDVIDEYNELNSGVRICEDMRYDPHGKQKHAFWPRGLNNTGGVYENNEDNICEGKPGKCYLQYRVKDEPRIREQDFGNFQKINSMQDVMKKRSTYGHFFFRFPHGESAADVYDRVASFQETLFRHFHDRQERRPRDVVVLVTHGIYSRVFLMKWFRWTYEEFESFTNVPNGSVMVMELDESINRYVLRTVLPKWTDCEGDLTT</sequence>
<name>A0A6C1DNG2_SACPS</name>
<reference evidence="2 3" key="1">
    <citation type="journal article" date="2019" name="BMC Genomics">
        <title>Chromosome level assembly and comparative genome analysis confirm lager-brewing yeasts originated from a single hybridization.</title>
        <authorList>
            <person name="Salazar A.N."/>
            <person name="Gorter de Vries A.R."/>
            <person name="van den Broek M."/>
            <person name="Brouwers N."/>
            <person name="de la Torre Cortes P."/>
            <person name="Kuijpers N.G.A."/>
            <person name="Daran J.G."/>
            <person name="Abeel T."/>
        </authorList>
    </citation>
    <scope>NUCLEOTIDE SEQUENCE [LARGE SCALE GENOMIC DNA]</scope>
    <source>
        <strain evidence="2 3">CBS 1483</strain>
    </source>
</reference>
<dbReference type="PANTHER" id="PTHR46192">
    <property type="entry name" value="BROAD-RANGE ACID PHOSPHATASE DET1"/>
    <property type="match status" value="1"/>
</dbReference>
<organism evidence="2 3">
    <name type="scientific">Saccharomyces pastorianus</name>
    <name type="common">Lager yeast</name>
    <name type="synonym">Saccharomyces cerevisiae x Saccharomyces eubayanus</name>
    <dbReference type="NCBI Taxonomy" id="27292"/>
    <lineage>
        <taxon>Eukaryota</taxon>
        <taxon>Fungi</taxon>
        <taxon>Dikarya</taxon>
        <taxon>Ascomycota</taxon>
        <taxon>Saccharomycotina</taxon>
        <taxon>Saccharomycetes</taxon>
        <taxon>Saccharomycetales</taxon>
        <taxon>Saccharomycetaceae</taxon>
        <taxon>Saccharomyces</taxon>
    </lineage>
</organism>
<gene>
    <name evidence="2" type="primary">DET1_1</name>
    <name evidence="2" type="ORF">GRS66_000791</name>
</gene>
<evidence type="ECO:0000256" key="1">
    <source>
        <dbReference type="PIRSR" id="PIRSR613078-2"/>
    </source>
</evidence>
<dbReference type="SMR" id="A0A6C1DNG2"/>
<dbReference type="EMBL" id="CP048985">
    <property type="protein sequence ID" value="QID78578.1"/>
    <property type="molecule type" value="Genomic_DNA"/>
</dbReference>
<dbReference type="AlphaFoldDB" id="A0A6C1DNG2"/>
<dbReference type="Gene3D" id="3.40.50.1240">
    <property type="entry name" value="Phosphoglycerate mutase-like"/>
    <property type="match status" value="1"/>
</dbReference>
<dbReference type="CDD" id="cd07067">
    <property type="entry name" value="HP_PGM_like"/>
    <property type="match status" value="1"/>
</dbReference>
<dbReference type="GO" id="GO:0003824">
    <property type="term" value="F:catalytic activity"/>
    <property type="evidence" value="ECO:0007669"/>
    <property type="project" value="InterPro"/>
</dbReference>